<keyword evidence="4" id="KW-1185">Reference proteome</keyword>
<evidence type="ECO:0000256" key="2">
    <source>
        <dbReference type="SAM" id="Phobius"/>
    </source>
</evidence>
<feature type="compositionally biased region" description="Polar residues" evidence="1">
    <location>
        <begin position="215"/>
        <end position="235"/>
    </location>
</feature>
<gene>
    <name evidence="3" type="ORF">C8Q69DRAFT_10210</name>
</gene>
<accession>A0A443I4Q5</accession>
<feature type="region of interest" description="Disordered" evidence="1">
    <location>
        <begin position="1"/>
        <end position="253"/>
    </location>
</feature>
<dbReference type="AlphaFoldDB" id="A0A443I4Q5"/>
<evidence type="ECO:0000256" key="1">
    <source>
        <dbReference type="SAM" id="MobiDB-lite"/>
    </source>
</evidence>
<reference evidence="3 4" key="1">
    <citation type="journal article" date="2018" name="Front. Microbiol.">
        <title>Genomic and genetic insights into a cosmopolitan fungus, Paecilomyces variotii (Eurotiales).</title>
        <authorList>
            <person name="Urquhart A.S."/>
            <person name="Mondo S.J."/>
            <person name="Makela M.R."/>
            <person name="Hane J.K."/>
            <person name="Wiebenga A."/>
            <person name="He G."/>
            <person name="Mihaltcheva S."/>
            <person name="Pangilinan J."/>
            <person name="Lipzen A."/>
            <person name="Barry K."/>
            <person name="de Vries R.P."/>
            <person name="Grigoriev I.V."/>
            <person name="Idnurm A."/>
        </authorList>
    </citation>
    <scope>NUCLEOTIDE SEQUENCE [LARGE SCALE GENOMIC DNA]</scope>
    <source>
        <strain evidence="3 4">CBS 101075</strain>
    </source>
</reference>
<keyword evidence="2" id="KW-0812">Transmembrane</keyword>
<feature type="compositionally biased region" description="Low complexity" evidence="1">
    <location>
        <begin position="337"/>
        <end position="353"/>
    </location>
</feature>
<sequence>MQPNHYPLLGHVREGTPDSRPAMQMTRDAHQPSREPAMRSRNQATRSEDSWIEVSSQPSSSSLSSAATNDDIVTTGLRVEGPQPNPHNHRSRRRRLEQLAAATAPPLHYSREPSGASSSQDEYEESSSESDRVMTSSNEDITAQPREPLFLRAGPTASDAAPSSDEDDDDDNSTALGMRVSSSPFVPQPNAFTHPPVSQTSSRTRPADVPLPSPTVISSSSRRTATRHNSYSSTRTARRQQHQHSPYNMISPSYQADHDAALRASLSTLLSYATAARGLPKNDTQPHERSPAAAQPSTFRLVPESVAMGEDSSAEEPRASGPSTEDQTAGPSRLEKSPGSAPGGSSNASSSAPKQKRRTSSKDRSSAHASPSKKSRRANLTDSVSNVSPTLVTWVISAGVVVLFSAISFSAGYALGREVGRTEGSWMGDGGAGALSGSGASNCGREAVKGGLKRLRWSAAAGPGISA</sequence>
<protein>
    <submittedName>
        <fullName evidence="3">Uncharacterized protein</fullName>
    </submittedName>
</protein>
<keyword evidence="2" id="KW-1133">Transmembrane helix</keyword>
<name>A0A443I4Q5_BYSSP</name>
<feature type="transmembrane region" description="Helical" evidence="2">
    <location>
        <begin position="391"/>
        <end position="415"/>
    </location>
</feature>
<keyword evidence="2" id="KW-0472">Membrane</keyword>
<dbReference type="Proteomes" id="UP000283841">
    <property type="component" value="Unassembled WGS sequence"/>
</dbReference>
<feature type="compositionally biased region" description="Low complexity" evidence="1">
    <location>
        <begin position="52"/>
        <end position="65"/>
    </location>
</feature>
<proteinExistence type="predicted"/>
<dbReference type="RefSeq" id="XP_028488728.1">
    <property type="nucleotide sequence ID" value="XM_028625021.1"/>
</dbReference>
<dbReference type="EMBL" id="RCNU01000001">
    <property type="protein sequence ID" value="RWQ99083.1"/>
    <property type="molecule type" value="Genomic_DNA"/>
</dbReference>
<feature type="compositionally biased region" description="Basic and acidic residues" evidence="1">
    <location>
        <begin position="27"/>
        <end position="38"/>
    </location>
</feature>
<feature type="region of interest" description="Disordered" evidence="1">
    <location>
        <begin position="279"/>
        <end position="383"/>
    </location>
</feature>
<organism evidence="3 4">
    <name type="scientific">Byssochlamys spectabilis</name>
    <name type="common">Paecilomyces variotii</name>
    <dbReference type="NCBI Taxonomy" id="264951"/>
    <lineage>
        <taxon>Eukaryota</taxon>
        <taxon>Fungi</taxon>
        <taxon>Dikarya</taxon>
        <taxon>Ascomycota</taxon>
        <taxon>Pezizomycotina</taxon>
        <taxon>Eurotiomycetes</taxon>
        <taxon>Eurotiomycetidae</taxon>
        <taxon>Eurotiales</taxon>
        <taxon>Thermoascaceae</taxon>
        <taxon>Paecilomyces</taxon>
    </lineage>
</organism>
<dbReference type="VEuPathDB" id="FungiDB:C8Q69DRAFT_10210"/>
<evidence type="ECO:0000313" key="3">
    <source>
        <dbReference type="EMBL" id="RWQ99083.1"/>
    </source>
</evidence>
<feature type="compositionally biased region" description="Polar residues" evidence="1">
    <location>
        <begin position="243"/>
        <end position="253"/>
    </location>
</feature>
<comment type="caution">
    <text evidence="3">The sequence shown here is derived from an EMBL/GenBank/DDBJ whole genome shotgun (WGS) entry which is preliminary data.</text>
</comment>
<dbReference type="GeneID" id="39594298"/>
<evidence type="ECO:0000313" key="4">
    <source>
        <dbReference type="Proteomes" id="UP000283841"/>
    </source>
</evidence>
<feature type="compositionally biased region" description="Polar residues" evidence="1">
    <location>
        <begin position="321"/>
        <end position="330"/>
    </location>
</feature>